<accession>A0A365PRL0</accession>
<reference evidence="2 5" key="2">
    <citation type="submission" date="2021-06" db="EMBL/GenBank/DDBJ databases">
        <title>Microbial metabolic specificity influences pelagic lipid remineralization.</title>
        <authorList>
            <person name="Behrendt L."/>
            <person name="Hunter J.E."/>
            <person name="Alcolombri U."/>
            <person name="Smriga S."/>
            <person name="Mincer T."/>
            <person name="Lowenstein D.P."/>
            <person name="Peaudecerf F.J."/>
            <person name="Fernandez V.I."/>
            <person name="Fredricks H."/>
            <person name="Almblad H."/>
            <person name="Harrison J.J."/>
            <person name="Stocker R."/>
            <person name="Van Mooy B.A.S."/>
        </authorList>
    </citation>
    <scope>NUCLEOTIDE SEQUENCE [LARGE SCALE GENOMIC DNA]</scope>
    <source>
        <strain evidence="2 5">A252</strain>
    </source>
</reference>
<dbReference type="AlphaFoldDB" id="A0A365PRL0"/>
<name>A0A365PRL0_9GAMM</name>
<evidence type="ECO:0000313" key="3">
    <source>
        <dbReference type="EMBL" id="RBA54075.1"/>
    </source>
</evidence>
<keyword evidence="5" id="KW-1185">Reference proteome</keyword>
<organism evidence="3 4">
    <name type="scientific">Stutzerimonas zhaodongensis</name>
    <dbReference type="NCBI Taxonomy" id="1176257"/>
    <lineage>
        <taxon>Bacteria</taxon>
        <taxon>Pseudomonadati</taxon>
        <taxon>Pseudomonadota</taxon>
        <taxon>Gammaproteobacteria</taxon>
        <taxon>Pseudomonadales</taxon>
        <taxon>Pseudomonadaceae</taxon>
        <taxon>Stutzerimonas</taxon>
    </lineage>
</organism>
<proteinExistence type="predicted"/>
<evidence type="ECO:0000256" key="1">
    <source>
        <dbReference type="SAM" id="Coils"/>
    </source>
</evidence>
<dbReference type="EMBL" id="QNTV01000018">
    <property type="protein sequence ID" value="RBA54075.1"/>
    <property type="molecule type" value="Genomic_DNA"/>
</dbReference>
<dbReference type="EMBL" id="CP076683">
    <property type="protein sequence ID" value="QWV15855.1"/>
    <property type="molecule type" value="Genomic_DNA"/>
</dbReference>
<dbReference type="RefSeq" id="WP_128121479.1">
    <property type="nucleotide sequence ID" value="NZ_CP076683.1"/>
</dbReference>
<dbReference type="SUPFAM" id="SSF52540">
    <property type="entry name" value="P-loop containing nucleoside triphosphate hydrolases"/>
    <property type="match status" value="1"/>
</dbReference>
<evidence type="ECO:0000313" key="2">
    <source>
        <dbReference type="EMBL" id="QWV15855.1"/>
    </source>
</evidence>
<protein>
    <recommendedName>
        <fullName evidence="6">Phage infection protein</fullName>
    </recommendedName>
</protein>
<evidence type="ECO:0008006" key="6">
    <source>
        <dbReference type="Google" id="ProtNLM"/>
    </source>
</evidence>
<sequence length="737" mass="83212">MDALNIKLENCYGIQKLDATLAFKGSQKTPAGSAFSIYAPNGFMKTSLARTFLDFQEGRESQDLIFPTRTTIRAITAEPTTSITPDSVFVIKPYVERYSGSGTSTLLVNPQLRGEYEEAVRNIESTQEDLLKALKEASAWPGKSSPASEIKEVFKFTNPYDFFAKLAGELDGDAKFADLSYIEIFNDKTIAAFKAGTLHQQLQEYISKYQELVECSPLLSKKFNHAGASDVSKNLQTNGFFEANHTLNIFNGGERTEVSSAKELEGLVQAEKQRILGDKELSARFEAVDKQLQKNAELKKFRGYLTLHPEILPELGDFEGFRKRLWFSYFNVVQPAINSFAMAYASARDIIAQTAKQAQEEKTKWAAVVNQFNERFYVPFKLIVQNQQDVILKGESPKVAFEFHDGQETCGVEEEKLLQVLSQGEKRALYILNVLFEVQARLESNQTTLFVVDDIADSFDYKNKYAIIEYFNEISKVTFFRLLFLTHNFDFHRTISSRLQIARERRLFARKDQHALSFVQEKYQNNPFVIWKKGLAKSSSFLVASIPFVRNLSEYCHGKTSQHYLMLTSLLHIKSDSQALTVADLEFTIKATLSDQAALSLPNSTYSALQLIYDEAEALAANAADDVELESKVILSIAIRLKAEEYMIAKINDATFVSTISSNQTFELFSKFSSSFSSSNDVIMVLSQVNLMTPENIHLNSFMYEPILDMSALHLYDLYGKVKALSFPITDASSRIN</sequence>
<dbReference type="Proteomes" id="UP000683436">
    <property type="component" value="Chromosome"/>
</dbReference>
<keyword evidence="1" id="KW-0175">Coiled coil</keyword>
<dbReference type="Gene3D" id="3.40.50.300">
    <property type="entry name" value="P-loop containing nucleotide triphosphate hydrolases"/>
    <property type="match status" value="1"/>
</dbReference>
<evidence type="ECO:0000313" key="4">
    <source>
        <dbReference type="Proteomes" id="UP000252554"/>
    </source>
</evidence>
<evidence type="ECO:0000313" key="5">
    <source>
        <dbReference type="Proteomes" id="UP000683436"/>
    </source>
</evidence>
<gene>
    <name evidence="3" type="ORF">DQ403_18725</name>
    <name evidence="2" type="ORF">KQ248_15100</name>
</gene>
<dbReference type="InterPro" id="IPR027417">
    <property type="entry name" value="P-loop_NTPase"/>
</dbReference>
<dbReference type="Proteomes" id="UP000252554">
    <property type="component" value="Unassembled WGS sequence"/>
</dbReference>
<feature type="coiled-coil region" evidence="1">
    <location>
        <begin position="109"/>
        <end position="136"/>
    </location>
</feature>
<reference evidence="3 4" key="1">
    <citation type="submission" date="2018-06" db="EMBL/GenBank/DDBJ databases">
        <title>Whole genome sequencing of four bacterial strains from South Shetland trench revealing bio-synthetic gene clusters.</title>
        <authorList>
            <person name="Abdel-Mageed W.M."/>
            <person name="Lehri B."/>
            <person name="Jarmusch S.A."/>
            <person name="Miranda K."/>
            <person name="Goodfellow M."/>
            <person name="Jaspars M."/>
            <person name="Karlyshev A.V."/>
        </authorList>
    </citation>
    <scope>NUCLEOTIDE SEQUENCE [LARGE SCALE GENOMIC DNA]</scope>
    <source>
        <strain evidence="3 4">SST2</strain>
    </source>
</reference>